<keyword evidence="2" id="KW-1185">Reference proteome</keyword>
<organism evidence="1 2">
    <name type="scientific">Henosepilachna vigintioctopunctata</name>
    <dbReference type="NCBI Taxonomy" id="420089"/>
    <lineage>
        <taxon>Eukaryota</taxon>
        <taxon>Metazoa</taxon>
        <taxon>Ecdysozoa</taxon>
        <taxon>Arthropoda</taxon>
        <taxon>Hexapoda</taxon>
        <taxon>Insecta</taxon>
        <taxon>Pterygota</taxon>
        <taxon>Neoptera</taxon>
        <taxon>Endopterygota</taxon>
        <taxon>Coleoptera</taxon>
        <taxon>Polyphaga</taxon>
        <taxon>Cucujiformia</taxon>
        <taxon>Coccinelloidea</taxon>
        <taxon>Coccinellidae</taxon>
        <taxon>Epilachninae</taxon>
        <taxon>Epilachnini</taxon>
        <taxon>Henosepilachna</taxon>
    </lineage>
</organism>
<gene>
    <name evidence="1" type="ORF">WA026_021038</name>
</gene>
<dbReference type="EMBL" id="JARQZJ010000106">
    <property type="protein sequence ID" value="KAK9887196.1"/>
    <property type="molecule type" value="Genomic_DNA"/>
</dbReference>
<accession>A0AAW1V2E5</accession>
<evidence type="ECO:0000313" key="1">
    <source>
        <dbReference type="EMBL" id="KAK9887196.1"/>
    </source>
</evidence>
<proteinExistence type="predicted"/>
<evidence type="ECO:0000313" key="2">
    <source>
        <dbReference type="Proteomes" id="UP001431783"/>
    </source>
</evidence>
<name>A0AAW1V2E5_9CUCU</name>
<dbReference type="AlphaFoldDB" id="A0AAW1V2E5"/>
<reference evidence="1 2" key="1">
    <citation type="submission" date="2023-03" db="EMBL/GenBank/DDBJ databases">
        <title>Genome insight into feeding habits of ladybird beetles.</title>
        <authorList>
            <person name="Li H.-S."/>
            <person name="Huang Y.-H."/>
            <person name="Pang H."/>
        </authorList>
    </citation>
    <scope>NUCLEOTIDE SEQUENCE [LARGE SCALE GENOMIC DNA]</scope>
    <source>
        <strain evidence="1">SYSU_2023b</strain>
        <tissue evidence="1">Whole body</tissue>
    </source>
</reference>
<sequence length="91" mass="10045">MRLDSQDWTMNQPAKTSNNCPKHHLWVFTQIENDIAQNTEHSSVVCKSPSPISGTSAVTTPPQILLTPETILPIPKAPAKKLIAIEEKECP</sequence>
<protein>
    <submittedName>
        <fullName evidence="1">Uncharacterized protein</fullName>
    </submittedName>
</protein>
<comment type="caution">
    <text evidence="1">The sequence shown here is derived from an EMBL/GenBank/DDBJ whole genome shotgun (WGS) entry which is preliminary data.</text>
</comment>
<dbReference type="Proteomes" id="UP001431783">
    <property type="component" value="Unassembled WGS sequence"/>
</dbReference>